<evidence type="ECO:0000313" key="6">
    <source>
        <dbReference type="EMBL" id="GJN93618.1"/>
    </source>
</evidence>
<feature type="transmembrane region" description="Helical" evidence="1">
    <location>
        <begin position="168"/>
        <end position="187"/>
    </location>
</feature>
<dbReference type="Gene3D" id="3.60.10.10">
    <property type="entry name" value="Endonuclease/exonuclease/phosphatase"/>
    <property type="match status" value="1"/>
</dbReference>
<dbReference type="Pfam" id="PF23021">
    <property type="entry name" value="6TM_2nd_PGAP2IP"/>
    <property type="match status" value="1"/>
</dbReference>
<dbReference type="InterPro" id="IPR053911">
    <property type="entry name" value="PGAP2IP_TM_2nd"/>
</dbReference>
<feature type="transmembrane region" description="Helical" evidence="1">
    <location>
        <begin position="626"/>
        <end position="651"/>
    </location>
</feature>
<dbReference type="InterPro" id="IPR053912">
    <property type="entry name" value="PGAP2IP_TM_1nd"/>
</dbReference>
<dbReference type="GO" id="GO:0005783">
    <property type="term" value="C:endoplasmic reticulum"/>
    <property type="evidence" value="ECO:0007669"/>
    <property type="project" value="TreeGrafter"/>
</dbReference>
<name>A0AAV5GTS8_9BASI</name>
<feature type="transmembrane region" description="Helical" evidence="1">
    <location>
        <begin position="338"/>
        <end position="360"/>
    </location>
</feature>
<evidence type="ECO:0000256" key="1">
    <source>
        <dbReference type="SAM" id="Phobius"/>
    </source>
</evidence>
<feature type="transmembrane region" description="Helical" evidence="1">
    <location>
        <begin position="311"/>
        <end position="332"/>
    </location>
</feature>
<evidence type="ECO:0000259" key="3">
    <source>
        <dbReference type="Pfam" id="PF23021"/>
    </source>
</evidence>
<feature type="transmembrane region" description="Helical" evidence="1">
    <location>
        <begin position="228"/>
        <end position="250"/>
    </location>
</feature>
<feature type="transmembrane region" description="Helical" evidence="1">
    <location>
        <begin position="576"/>
        <end position="606"/>
    </location>
</feature>
<dbReference type="GO" id="GO:0016020">
    <property type="term" value="C:membrane"/>
    <property type="evidence" value="ECO:0007669"/>
    <property type="project" value="GOC"/>
</dbReference>
<feature type="domain" description="CWH43-like N-terminal" evidence="2">
    <location>
        <begin position="45"/>
        <end position="251"/>
    </location>
</feature>
<evidence type="ECO:0000259" key="5">
    <source>
        <dbReference type="Pfam" id="PF23226"/>
    </source>
</evidence>
<dbReference type="InterPro" id="IPR019402">
    <property type="entry name" value="CWH43_N"/>
</dbReference>
<evidence type="ECO:0000313" key="7">
    <source>
        <dbReference type="Proteomes" id="UP001342314"/>
    </source>
</evidence>
<feature type="transmembrane region" description="Helical" evidence="1">
    <location>
        <begin position="545"/>
        <end position="564"/>
    </location>
</feature>
<feature type="transmembrane region" description="Helical" evidence="1">
    <location>
        <begin position="663"/>
        <end position="681"/>
    </location>
</feature>
<dbReference type="GO" id="GO:0006506">
    <property type="term" value="P:GPI anchor biosynthetic process"/>
    <property type="evidence" value="ECO:0007669"/>
    <property type="project" value="TreeGrafter"/>
</dbReference>
<keyword evidence="1" id="KW-0472">Membrane</keyword>
<evidence type="ECO:0000259" key="4">
    <source>
        <dbReference type="Pfam" id="PF23022"/>
    </source>
</evidence>
<feature type="domain" description="PGAP2IP C-terminal nuclease-like" evidence="5">
    <location>
        <begin position="747"/>
        <end position="978"/>
    </location>
</feature>
<reference evidence="6 7" key="1">
    <citation type="submission" date="2021-12" db="EMBL/GenBank/DDBJ databases">
        <title>High titer production of polyol ester of fatty acids by Rhodotorula paludigena BS15 towards product separation-free biomass refinery.</title>
        <authorList>
            <person name="Mano J."/>
            <person name="Ono H."/>
            <person name="Tanaka T."/>
            <person name="Naito K."/>
            <person name="Sushida H."/>
            <person name="Ike M."/>
            <person name="Tokuyasu K."/>
            <person name="Kitaoka M."/>
        </authorList>
    </citation>
    <scope>NUCLEOTIDE SEQUENCE [LARGE SCALE GENOMIC DNA]</scope>
    <source>
        <strain evidence="6 7">BS15</strain>
    </source>
</reference>
<keyword evidence="1" id="KW-1133">Transmembrane helix</keyword>
<feature type="transmembrane region" description="Helical" evidence="1">
    <location>
        <begin position="427"/>
        <end position="446"/>
    </location>
</feature>
<sequence length="1089" mass="119115">MDQGTVQPAHRPQPALFAVGRALSSSPLARGQIRSLGSHAQAHAAWIAKLHTALSAGAFAAALALGLALHYQRIVKNQYYGYPKEWFPSVSATIGDWFPERNVFQILIALTSGPRFLLILLALVSHRQRYPASALPGVLAFIAAVRTVSCGGWVFITSSDHGDAHDVFMVLYIVLNLPYMILHTIFTPAKTTSKTLRRVLGTSFFTTLFPLVYFYVQHKQKRIAGAYSIYALFEWLLIILDVSFDSVFILDYSPPSNALPPLELAVAPASSPFRANAAGVGFLDERAQRPPGWLGTAMVKLDRATASARHFAADCYLSFCYWTLLVALGPMIFYSSVWAMGLSGDEIALLCTLAPFLLALPPLRRAFAHPTLAHFGLLVGLATRWIDDGGKWRLRWTAVGLGCATMGRVAMWWDVRRDAQKLEARTMTFLVGLVLSVLVKFANHSINPLWPFVRASSNPKLDNGGWNGVGLTLAVIAFLDATLRRKTATVAAPETAVDEPRTTFLGKLGATVGFGSLFFLVHWLFTDSGTTIAWSFEGYPTTGPFAFPHGLITIAALCVGLLVAPSQRLAHSFPAYLAACASAALLYLATSWLAFLPACYLGIYALSLFPPFLSSLLAHTPRGPGLAFGTALLVYCLFELASTWTVAYAFVPAGFLLRERTDLVLALVLAGVAAGLGPLWSRRTSASTPYSAAAAAAAEPPSAGANRALRRHVLSTTALVSLLGTLVVLYRGPAHWAPPAPAKAQDRVVTAAIWTVHFGEDGRMWESQRRMAGLVQEAEIDVIGLLETDNHRVVGGNRDITQYISHSLNMPYVDLGPGPQKNTWGAALISKFPILRSSHHLLPSPHGELAPAIYATLDVYGTEVDVVVAHNGQEEDPLDRELQSRELARMLAQSWPRPAIFLGYLVTKPHAPKPAPYRFLVEDGKMLDISPSDHDRWCQYIFYRGVHRVGYARLNRGSQPAVTDSEVQVGRFIIPLPNATASRFTTAALAVPPGDALNALPPIPLDAYVAHLHASTAPLDQDWTIPAPERYLPREVHFPAHLYGKDEQHRFIVLKDERGGFAPNYFMRAQEREWAVRTELRAIRGEKTP</sequence>
<evidence type="ECO:0000259" key="2">
    <source>
        <dbReference type="Pfam" id="PF10277"/>
    </source>
</evidence>
<dbReference type="Proteomes" id="UP001342314">
    <property type="component" value="Unassembled WGS sequence"/>
</dbReference>
<dbReference type="EMBL" id="BQKY01000014">
    <property type="protein sequence ID" value="GJN93618.1"/>
    <property type="molecule type" value="Genomic_DNA"/>
</dbReference>
<gene>
    <name evidence="6" type="ORF">Rhopal_006675-T1</name>
</gene>
<feature type="transmembrane region" description="Helical" evidence="1">
    <location>
        <begin position="367"/>
        <end position="386"/>
    </location>
</feature>
<feature type="transmembrane region" description="Helical" evidence="1">
    <location>
        <begin position="135"/>
        <end position="156"/>
    </location>
</feature>
<keyword evidence="7" id="KW-1185">Reference proteome</keyword>
<dbReference type="Pfam" id="PF23226">
    <property type="entry name" value="Exo_endo_phos_PGAP2IP"/>
    <property type="match status" value="1"/>
</dbReference>
<feature type="domain" description="PGAP2IP first transmembrane" evidence="4">
    <location>
        <begin position="319"/>
        <end position="479"/>
    </location>
</feature>
<feature type="transmembrane region" description="Helical" evidence="1">
    <location>
        <begin position="199"/>
        <end position="216"/>
    </location>
</feature>
<dbReference type="GO" id="GO:0031505">
    <property type="term" value="P:fungal-type cell wall organization"/>
    <property type="evidence" value="ECO:0007669"/>
    <property type="project" value="TreeGrafter"/>
</dbReference>
<organism evidence="6 7">
    <name type="scientific">Rhodotorula paludigena</name>
    <dbReference type="NCBI Taxonomy" id="86838"/>
    <lineage>
        <taxon>Eukaryota</taxon>
        <taxon>Fungi</taxon>
        <taxon>Dikarya</taxon>
        <taxon>Basidiomycota</taxon>
        <taxon>Pucciniomycotina</taxon>
        <taxon>Microbotryomycetes</taxon>
        <taxon>Sporidiobolales</taxon>
        <taxon>Sporidiobolaceae</taxon>
        <taxon>Rhodotorula</taxon>
    </lineage>
</organism>
<dbReference type="AlphaFoldDB" id="A0AAV5GTS8"/>
<dbReference type="PANTHER" id="PTHR14859:SF1">
    <property type="entry name" value="PGAP2-INTERACTING PROTEIN"/>
    <property type="match status" value="1"/>
</dbReference>
<dbReference type="InterPro" id="IPR036691">
    <property type="entry name" value="Endo/exonu/phosph_ase_sf"/>
</dbReference>
<dbReference type="Pfam" id="PF23022">
    <property type="entry name" value="6TM_1st_PGAP2IP"/>
    <property type="match status" value="1"/>
</dbReference>
<protein>
    <recommendedName>
        <fullName evidence="8">Frag1/DRAM/Sfk1 family-domain-containing protein</fullName>
    </recommendedName>
</protein>
<feature type="transmembrane region" description="Helical" evidence="1">
    <location>
        <begin position="398"/>
        <end position="415"/>
    </location>
</feature>
<feature type="transmembrane region" description="Helical" evidence="1">
    <location>
        <begin position="103"/>
        <end position="123"/>
    </location>
</feature>
<feature type="transmembrane region" description="Helical" evidence="1">
    <location>
        <begin position="504"/>
        <end position="525"/>
    </location>
</feature>
<dbReference type="Pfam" id="PF10277">
    <property type="entry name" value="Frag1"/>
    <property type="match status" value="1"/>
</dbReference>
<proteinExistence type="predicted"/>
<evidence type="ECO:0008006" key="8">
    <source>
        <dbReference type="Google" id="ProtNLM"/>
    </source>
</evidence>
<dbReference type="SUPFAM" id="SSF56219">
    <property type="entry name" value="DNase I-like"/>
    <property type="match status" value="1"/>
</dbReference>
<keyword evidence="1" id="KW-0812">Transmembrane</keyword>
<comment type="caution">
    <text evidence="6">The sequence shown here is derived from an EMBL/GenBank/DDBJ whole genome shotgun (WGS) entry which is preliminary data.</text>
</comment>
<dbReference type="InterPro" id="IPR051916">
    <property type="entry name" value="GPI-anchor_lipid_remodeler"/>
</dbReference>
<dbReference type="InterPro" id="IPR057315">
    <property type="entry name" value="Exo_endo_phos_PGAP2IP_C"/>
</dbReference>
<dbReference type="PANTHER" id="PTHR14859">
    <property type="entry name" value="CALCOFLUOR WHITE HYPERSENSITIVE PROTEIN PRECURSOR"/>
    <property type="match status" value="1"/>
</dbReference>
<accession>A0AAV5GTS8</accession>
<feature type="transmembrane region" description="Helical" evidence="1">
    <location>
        <begin position="466"/>
        <end position="483"/>
    </location>
</feature>
<feature type="domain" description="PGAP2IP second transmembrane" evidence="3">
    <location>
        <begin position="508"/>
        <end position="677"/>
    </location>
</feature>
<feature type="transmembrane region" description="Helical" evidence="1">
    <location>
        <begin position="53"/>
        <end position="71"/>
    </location>
</feature>